<dbReference type="NCBIfam" id="TIGR01356">
    <property type="entry name" value="aroA"/>
    <property type="match status" value="1"/>
</dbReference>
<dbReference type="Proteomes" id="UP000298324">
    <property type="component" value="Unassembled WGS sequence"/>
</dbReference>
<feature type="binding site" evidence="7">
    <location>
        <position position="91"/>
    </location>
    <ligand>
        <name>phosphoenolpyruvate</name>
        <dbReference type="ChEBI" id="CHEBI:58702"/>
    </ligand>
</feature>
<feature type="binding site" evidence="7">
    <location>
        <position position="162"/>
    </location>
    <ligand>
        <name>3-phosphoshikimate</name>
        <dbReference type="ChEBI" id="CHEBI:145989"/>
    </ligand>
</feature>
<comment type="pathway">
    <text evidence="1 7">Metabolic intermediate biosynthesis; chorismate biosynthesis; chorismate from D-erythrose 4-phosphate and phosphoenolpyruvate: step 6/7.</text>
</comment>
<comment type="subcellular location">
    <subcellularLocation>
        <location evidence="7">Cytoplasm</location>
    </subcellularLocation>
</comment>
<comment type="caution">
    <text evidence="7">Lacks conserved residue(s) required for the propagation of feature annotation.</text>
</comment>
<keyword evidence="10" id="KW-1185">Reference proteome</keyword>
<evidence type="ECO:0000313" key="10">
    <source>
        <dbReference type="Proteomes" id="UP000298324"/>
    </source>
</evidence>
<feature type="binding site" evidence="7">
    <location>
        <position position="162"/>
    </location>
    <ligand>
        <name>phosphoenolpyruvate</name>
        <dbReference type="ChEBI" id="CHEBI:58702"/>
    </ligand>
</feature>
<keyword evidence="3 7" id="KW-0028">Amino-acid biosynthesis</keyword>
<feature type="binding site" evidence="7">
    <location>
        <position position="20"/>
    </location>
    <ligand>
        <name>3-phosphoshikimate</name>
        <dbReference type="ChEBI" id="CHEBI:145989"/>
    </ligand>
</feature>
<evidence type="ECO:0000259" key="8">
    <source>
        <dbReference type="Pfam" id="PF00275"/>
    </source>
</evidence>
<dbReference type="InterPro" id="IPR036968">
    <property type="entry name" value="Enolpyruvate_Tfrase_sf"/>
</dbReference>
<accession>A0A4Y7R6T5</accession>
<dbReference type="AlphaFoldDB" id="A0A4Y7R6T5"/>
<dbReference type="InterPro" id="IPR001986">
    <property type="entry name" value="Enolpyruvate_Tfrase_dom"/>
</dbReference>
<feature type="binding site" evidence="7">
    <location>
        <position position="21"/>
    </location>
    <ligand>
        <name>3-phosphoshikimate</name>
        <dbReference type="ChEBI" id="CHEBI:145989"/>
    </ligand>
</feature>
<evidence type="ECO:0000256" key="1">
    <source>
        <dbReference type="ARBA" id="ARBA00004811"/>
    </source>
</evidence>
<feature type="binding site" evidence="7">
    <location>
        <position position="402"/>
    </location>
    <ligand>
        <name>phosphoenolpyruvate</name>
        <dbReference type="ChEBI" id="CHEBI:58702"/>
    </ligand>
</feature>
<dbReference type="HAMAP" id="MF_00210">
    <property type="entry name" value="EPSP_synth"/>
    <property type="match status" value="1"/>
</dbReference>
<dbReference type="EMBL" id="QFGA01000003">
    <property type="protein sequence ID" value="TEB04655.1"/>
    <property type="molecule type" value="Genomic_DNA"/>
</dbReference>
<gene>
    <name evidence="7 9" type="primary">aroA</name>
    <name evidence="9" type="ORF">Psch_03417</name>
</gene>
<dbReference type="PROSITE" id="PS00885">
    <property type="entry name" value="EPSP_SYNTHASE_2"/>
    <property type="match status" value="1"/>
</dbReference>
<comment type="subunit">
    <text evidence="7">Monomer.</text>
</comment>
<dbReference type="PIRSF" id="PIRSF000505">
    <property type="entry name" value="EPSPS"/>
    <property type="match status" value="1"/>
</dbReference>
<evidence type="ECO:0000256" key="3">
    <source>
        <dbReference type="ARBA" id="ARBA00022605"/>
    </source>
</evidence>
<name>A0A4Y7R6T5_9FIRM</name>
<dbReference type="RefSeq" id="WP_134217965.1">
    <property type="nucleotide sequence ID" value="NZ_QFGA01000003.1"/>
</dbReference>
<protein>
    <recommendedName>
        <fullName evidence="7">3-phosphoshikimate 1-carboxyvinyltransferase</fullName>
        <ecNumber evidence="7">2.5.1.19</ecNumber>
    </recommendedName>
    <alternativeName>
        <fullName evidence="7">5-enolpyruvylshikimate-3-phosphate synthase</fullName>
        <shortName evidence="7">EPSP synthase</shortName>
        <shortName evidence="7">EPSPS</shortName>
    </alternativeName>
</protein>
<feature type="binding site" evidence="7">
    <location>
        <position position="376"/>
    </location>
    <ligand>
        <name>phosphoenolpyruvate</name>
        <dbReference type="ChEBI" id="CHEBI:58702"/>
    </ligand>
</feature>
<feature type="domain" description="Enolpyruvate transferase" evidence="8">
    <location>
        <begin position="7"/>
        <end position="410"/>
    </location>
</feature>
<keyword evidence="4 7" id="KW-0808">Transferase</keyword>
<sequence length="421" mass="45090">MNIRITPSALRGRVEAIPSKSDAHRILIAAALADQPTVVRLGSSSRDIQATMECVRSLGAKIDHDAPGFLNISPVWGNTGDFASLDCGESGATLRFLLPVAAALGVPATFSGQGRLPQRPLQPLVEQLENHGCHFDRAGLPLTVRGRLTGGRYTLPGDVSSQFITGLLLALPLLEKDSRIVLASQLESKGYVQMTIATLKKFSIAIEEHAHGYQIKGGQKYRSPQHLSVEGDWSNAAFWICAGCLQGNEILCGGLAQDSWQGDKEIINLLRGFDANVSFFKDTAYATGKPLKALRIDAAEIPDLIPVMAVVATAAAGTTVIYNAKRLRIKESDRLAAIAQSLSQVGADVTEREDALLIRGGKPLRGGVVQGFGDHRIVMSMAIAAALCESELIIEGAEAVDKSYPQFFDHFKRLGGIADVI</sequence>
<dbReference type="GO" id="GO:0009073">
    <property type="term" value="P:aromatic amino acid family biosynthetic process"/>
    <property type="evidence" value="ECO:0007669"/>
    <property type="project" value="UniProtKB-KW"/>
</dbReference>
<feature type="active site" description="Proton acceptor" evidence="7">
    <location>
        <position position="303"/>
    </location>
</feature>
<dbReference type="UniPathway" id="UPA00053">
    <property type="reaction ID" value="UER00089"/>
</dbReference>
<keyword evidence="5 7" id="KW-0057">Aromatic amino acid biosynthesis</keyword>
<dbReference type="CDD" id="cd01556">
    <property type="entry name" value="EPSP_synthase"/>
    <property type="match status" value="1"/>
</dbReference>
<dbReference type="EC" id="2.5.1.19" evidence="7"/>
<evidence type="ECO:0000256" key="6">
    <source>
        <dbReference type="ARBA" id="ARBA00044633"/>
    </source>
</evidence>
<feature type="binding site" evidence="7">
    <location>
        <position position="161"/>
    </location>
    <ligand>
        <name>3-phosphoshikimate</name>
        <dbReference type="ChEBI" id="CHEBI:145989"/>
    </ligand>
</feature>
<evidence type="ECO:0000313" key="9">
    <source>
        <dbReference type="EMBL" id="TEB04655.1"/>
    </source>
</evidence>
<dbReference type="InterPro" id="IPR023193">
    <property type="entry name" value="EPSP_synthase_CS"/>
</dbReference>
<organism evidence="9 10">
    <name type="scientific">Pelotomaculum schinkii</name>
    <dbReference type="NCBI Taxonomy" id="78350"/>
    <lineage>
        <taxon>Bacteria</taxon>
        <taxon>Bacillati</taxon>
        <taxon>Bacillota</taxon>
        <taxon>Clostridia</taxon>
        <taxon>Eubacteriales</taxon>
        <taxon>Desulfotomaculaceae</taxon>
        <taxon>Pelotomaculum</taxon>
    </lineage>
</organism>
<comment type="similarity">
    <text evidence="2 7">Belongs to the EPSP synthase family.</text>
</comment>
<feature type="binding site" evidence="7">
    <location>
        <position position="20"/>
    </location>
    <ligand>
        <name>phosphoenolpyruvate</name>
        <dbReference type="ChEBI" id="CHEBI:58702"/>
    </ligand>
</feature>
<dbReference type="Pfam" id="PF00275">
    <property type="entry name" value="EPSP_synthase"/>
    <property type="match status" value="1"/>
</dbReference>
<dbReference type="SUPFAM" id="SSF55205">
    <property type="entry name" value="EPT/RTPC-like"/>
    <property type="match status" value="1"/>
</dbReference>
<feature type="binding site" evidence="7">
    <location>
        <position position="119"/>
    </location>
    <ligand>
        <name>phosphoenolpyruvate</name>
        <dbReference type="ChEBI" id="CHEBI:58702"/>
    </ligand>
</feature>
<dbReference type="Gene3D" id="3.65.10.10">
    <property type="entry name" value="Enolpyruvate transferase domain"/>
    <property type="match status" value="2"/>
</dbReference>
<comment type="function">
    <text evidence="7">Catalyzes the transfer of the enolpyruvyl moiety of phosphoenolpyruvate (PEP) to the 5-hydroxyl of shikimate-3-phosphate (S3P) to produce enolpyruvyl shikimate-3-phosphate and inorganic phosphate.</text>
</comment>
<keyword evidence="7" id="KW-0963">Cytoplasm</keyword>
<dbReference type="InterPro" id="IPR006264">
    <property type="entry name" value="EPSP_synthase"/>
</dbReference>
<comment type="catalytic activity">
    <reaction evidence="6">
        <text>3-phosphoshikimate + phosphoenolpyruvate = 5-O-(1-carboxyvinyl)-3-phosphoshikimate + phosphate</text>
        <dbReference type="Rhea" id="RHEA:21256"/>
        <dbReference type="ChEBI" id="CHEBI:43474"/>
        <dbReference type="ChEBI" id="CHEBI:57701"/>
        <dbReference type="ChEBI" id="CHEBI:58702"/>
        <dbReference type="ChEBI" id="CHEBI:145989"/>
        <dbReference type="EC" id="2.5.1.19"/>
    </reaction>
    <physiologicalReaction direction="left-to-right" evidence="6">
        <dbReference type="Rhea" id="RHEA:21257"/>
    </physiologicalReaction>
</comment>
<dbReference type="GO" id="GO:0005737">
    <property type="term" value="C:cytoplasm"/>
    <property type="evidence" value="ECO:0007669"/>
    <property type="project" value="UniProtKB-SubCell"/>
</dbReference>
<dbReference type="InterPro" id="IPR013792">
    <property type="entry name" value="RNA3'P_cycl/enolpyr_Trfase_a/b"/>
</dbReference>
<reference evidence="9 10" key="1">
    <citation type="journal article" date="2018" name="Environ. Microbiol.">
        <title>Novel energy conservation strategies and behaviour of Pelotomaculum schinkii driving syntrophic propionate catabolism.</title>
        <authorList>
            <person name="Hidalgo-Ahumada C.A.P."/>
            <person name="Nobu M.K."/>
            <person name="Narihiro T."/>
            <person name="Tamaki H."/>
            <person name="Liu W.T."/>
            <person name="Kamagata Y."/>
            <person name="Stams A.J.M."/>
            <person name="Imachi H."/>
            <person name="Sousa D.Z."/>
        </authorList>
    </citation>
    <scope>NUCLEOTIDE SEQUENCE [LARGE SCALE GENOMIC DNA]</scope>
    <source>
        <strain evidence="9 10">HH</strain>
    </source>
</reference>
<feature type="binding site" evidence="7">
    <location>
        <position position="188"/>
    </location>
    <ligand>
        <name>3-phosphoshikimate</name>
        <dbReference type="ChEBI" id="CHEBI:145989"/>
    </ligand>
</feature>
<comment type="caution">
    <text evidence="9">The sequence shown here is derived from an EMBL/GenBank/DDBJ whole genome shotgun (WGS) entry which is preliminary data.</text>
</comment>
<evidence type="ECO:0000256" key="7">
    <source>
        <dbReference type="HAMAP-Rule" id="MF_00210"/>
    </source>
</evidence>
<evidence type="ECO:0000256" key="4">
    <source>
        <dbReference type="ARBA" id="ARBA00022679"/>
    </source>
</evidence>
<proteinExistence type="inferred from homology"/>
<feature type="binding site" evidence="7">
    <location>
        <position position="25"/>
    </location>
    <ligand>
        <name>3-phosphoshikimate</name>
        <dbReference type="ChEBI" id="CHEBI:145989"/>
    </ligand>
</feature>
<dbReference type="PANTHER" id="PTHR21090:SF5">
    <property type="entry name" value="PENTAFUNCTIONAL AROM POLYPEPTIDE"/>
    <property type="match status" value="1"/>
</dbReference>
<dbReference type="GO" id="GO:0008652">
    <property type="term" value="P:amino acid biosynthetic process"/>
    <property type="evidence" value="ECO:0007669"/>
    <property type="project" value="UniProtKB-KW"/>
</dbReference>
<dbReference type="GO" id="GO:0009423">
    <property type="term" value="P:chorismate biosynthetic process"/>
    <property type="evidence" value="ECO:0007669"/>
    <property type="project" value="UniProtKB-UniRule"/>
</dbReference>
<evidence type="ECO:0000256" key="5">
    <source>
        <dbReference type="ARBA" id="ARBA00023141"/>
    </source>
</evidence>
<dbReference type="PANTHER" id="PTHR21090">
    <property type="entry name" value="AROM/DEHYDROQUINATE SYNTHASE"/>
    <property type="match status" value="1"/>
</dbReference>
<feature type="binding site" evidence="7">
    <location>
        <position position="160"/>
    </location>
    <ligand>
        <name>3-phosphoshikimate</name>
        <dbReference type="ChEBI" id="CHEBI:145989"/>
    </ligand>
</feature>
<feature type="binding site" evidence="7">
    <location>
        <position position="334"/>
    </location>
    <ligand>
        <name>phosphoenolpyruvate</name>
        <dbReference type="ChEBI" id="CHEBI:58702"/>
    </ligand>
</feature>
<feature type="binding site" evidence="7">
    <location>
        <position position="303"/>
    </location>
    <ligand>
        <name>3-phosphoshikimate</name>
        <dbReference type="ChEBI" id="CHEBI:145989"/>
    </ligand>
</feature>
<dbReference type="GO" id="GO:0003866">
    <property type="term" value="F:3-phosphoshikimate 1-carboxyvinyltransferase activity"/>
    <property type="evidence" value="ECO:0007669"/>
    <property type="project" value="UniProtKB-UniRule"/>
</dbReference>
<feature type="binding site" evidence="7">
    <location>
        <position position="330"/>
    </location>
    <ligand>
        <name>3-phosphoshikimate</name>
        <dbReference type="ChEBI" id="CHEBI:145989"/>
    </ligand>
</feature>
<evidence type="ECO:0000256" key="2">
    <source>
        <dbReference type="ARBA" id="ARBA00009948"/>
    </source>
</evidence>